<feature type="compositionally biased region" description="Basic and acidic residues" evidence="1">
    <location>
        <begin position="29"/>
        <end position="38"/>
    </location>
</feature>
<proteinExistence type="predicted"/>
<dbReference type="EMBL" id="JAHHUM010001252">
    <property type="protein sequence ID" value="KAK5613130.1"/>
    <property type="molecule type" value="Genomic_DNA"/>
</dbReference>
<organism evidence="2 3">
    <name type="scientific">Crenichthys baileyi</name>
    <name type="common">White River springfish</name>
    <dbReference type="NCBI Taxonomy" id="28760"/>
    <lineage>
        <taxon>Eukaryota</taxon>
        <taxon>Metazoa</taxon>
        <taxon>Chordata</taxon>
        <taxon>Craniata</taxon>
        <taxon>Vertebrata</taxon>
        <taxon>Euteleostomi</taxon>
        <taxon>Actinopterygii</taxon>
        <taxon>Neopterygii</taxon>
        <taxon>Teleostei</taxon>
        <taxon>Neoteleostei</taxon>
        <taxon>Acanthomorphata</taxon>
        <taxon>Ovalentaria</taxon>
        <taxon>Atherinomorphae</taxon>
        <taxon>Cyprinodontiformes</taxon>
        <taxon>Goodeidae</taxon>
        <taxon>Crenichthys</taxon>
    </lineage>
</organism>
<evidence type="ECO:0000313" key="2">
    <source>
        <dbReference type="EMBL" id="KAK5613130.1"/>
    </source>
</evidence>
<protein>
    <submittedName>
        <fullName evidence="2">Uncharacterized protein</fullName>
    </submittedName>
</protein>
<name>A0AAV9RW24_9TELE</name>
<sequence length="290" mass="32553">MDPGERRWPSKPKSTKTTAPTPQHAIQWRTERSKEHPKQKPCTKPTLCKCPPHQPSKNKAPPRKRTPAKKRPTASRPKNMPDTHTLARNSIARKPTQKPTKGREPTEPKIEPNEKPRPVHSEIYPSGPARPNHGDPSDPPPLDRIRTDVRNQKQVKEPESDPEPPTSKRCLSPPKANHSPLPQKKTYTNPNIQTTSRTHKTLDAQVDFAPPLPTDLQHRQQNALPEGESTCSDMVPTCQFRRPLIPPMHQRPLGQGRVPGHASAQNPVNIPARIQAPQAQPGPFELTYFC</sequence>
<feature type="compositionally biased region" description="Polar residues" evidence="1">
    <location>
        <begin position="185"/>
        <end position="196"/>
    </location>
</feature>
<evidence type="ECO:0000256" key="1">
    <source>
        <dbReference type="SAM" id="MobiDB-lite"/>
    </source>
</evidence>
<accession>A0AAV9RW24</accession>
<dbReference type="Proteomes" id="UP001311232">
    <property type="component" value="Unassembled WGS sequence"/>
</dbReference>
<feature type="compositionally biased region" description="Basic residues" evidence="1">
    <location>
        <begin position="60"/>
        <end position="73"/>
    </location>
</feature>
<feature type="compositionally biased region" description="Low complexity" evidence="1">
    <location>
        <begin position="42"/>
        <end position="51"/>
    </location>
</feature>
<dbReference type="AlphaFoldDB" id="A0AAV9RW24"/>
<feature type="compositionally biased region" description="Basic and acidic residues" evidence="1">
    <location>
        <begin position="132"/>
        <end position="159"/>
    </location>
</feature>
<feature type="compositionally biased region" description="Basic and acidic residues" evidence="1">
    <location>
        <begin position="101"/>
        <end position="120"/>
    </location>
</feature>
<comment type="caution">
    <text evidence="2">The sequence shown here is derived from an EMBL/GenBank/DDBJ whole genome shotgun (WGS) entry which is preliminary data.</text>
</comment>
<gene>
    <name evidence="2" type="ORF">CRENBAI_001157</name>
</gene>
<reference evidence="2 3" key="1">
    <citation type="submission" date="2021-06" db="EMBL/GenBank/DDBJ databases">
        <authorList>
            <person name="Palmer J.M."/>
        </authorList>
    </citation>
    <scope>NUCLEOTIDE SEQUENCE [LARGE SCALE GENOMIC DNA]</scope>
    <source>
        <strain evidence="2 3">MEX-2019</strain>
        <tissue evidence="2">Muscle</tissue>
    </source>
</reference>
<evidence type="ECO:0000313" key="3">
    <source>
        <dbReference type="Proteomes" id="UP001311232"/>
    </source>
</evidence>
<keyword evidence="3" id="KW-1185">Reference proteome</keyword>
<feature type="region of interest" description="Disordered" evidence="1">
    <location>
        <begin position="1"/>
        <end position="203"/>
    </location>
</feature>